<dbReference type="InterPro" id="IPR007184">
    <property type="entry name" value="Mannoside_phosphorylase"/>
</dbReference>
<keyword evidence="4" id="KW-0732">Signal</keyword>
<dbReference type="AlphaFoldDB" id="A0A8T4HEC7"/>
<evidence type="ECO:0008006" key="7">
    <source>
        <dbReference type="Google" id="ProtNLM"/>
    </source>
</evidence>
<evidence type="ECO:0000256" key="2">
    <source>
        <dbReference type="ARBA" id="ARBA00022679"/>
    </source>
</evidence>
<comment type="similarity">
    <text evidence="3">Belongs to the glycosyl hydrolase 130 family.</text>
</comment>
<dbReference type="Pfam" id="PF04041">
    <property type="entry name" value="Glyco_hydro_130"/>
    <property type="match status" value="1"/>
</dbReference>
<sequence length="387" mass="43253">MKNILFITAAALLVACSTSCKSKQVISDPDTSWTLGGFERPPGLNPIISPDSTSQFLDPMSSTMVRWEENDTFNPGAIVRGDSIFVLYRAEDKFGIGIGFRTSRLGLAGSADGLHFQRDSKPVLFPAEDSQKQYEWPGGLEDPRLSVTEDGTYVVFYTQWNRDTPRLGVATSKDLRTWTKHGPIFAKSSYTKLMQMSHKSASIVTTVKNNQLVITKINGKYMMYWGEHGVKGATSTNLIDWEPILDAQGELAKFIEVRPGYFDSALTECGPPAVLTDQGIILLYNGKNHNEAKYADHRFARGTYSAGQVLFDKKDPTKVLKRLDTPFLRPMEAFEKSGQYTDGTVFIQGLAYFKSKWYLYYGCADSKVAVAVYDPQKKQSFDPMPNK</sequence>
<dbReference type="PROSITE" id="PS51257">
    <property type="entry name" value="PROKAR_LIPOPROTEIN"/>
    <property type="match status" value="1"/>
</dbReference>
<dbReference type="SUPFAM" id="SSF75005">
    <property type="entry name" value="Arabinanase/levansucrase/invertase"/>
    <property type="match status" value="1"/>
</dbReference>
<dbReference type="PIRSF" id="PIRSF016202">
    <property type="entry name" value="PH1107"/>
    <property type="match status" value="1"/>
</dbReference>
<dbReference type="Proteomes" id="UP000679691">
    <property type="component" value="Unassembled WGS sequence"/>
</dbReference>
<comment type="caution">
    <text evidence="5">The sequence shown here is derived from an EMBL/GenBank/DDBJ whole genome shotgun (WGS) entry which is preliminary data.</text>
</comment>
<evidence type="ECO:0000256" key="3">
    <source>
        <dbReference type="ARBA" id="ARBA00024356"/>
    </source>
</evidence>
<evidence type="ECO:0000313" key="6">
    <source>
        <dbReference type="Proteomes" id="UP000679691"/>
    </source>
</evidence>
<keyword evidence="1" id="KW-0328">Glycosyltransferase</keyword>
<name>A0A8T4HEC7_9SPHI</name>
<evidence type="ECO:0000256" key="4">
    <source>
        <dbReference type="SAM" id="SignalP"/>
    </source>
</evidence>
<dbReference type="CDD" id="cd18610">
    <property type="entry name" value="GH130_BT3780-like"/>
    <property type="match status" value="1"/>
</dbReference>
<feature type="signal peptide" evidence="4">
    <location>
        <begin position="1"/>
        <end position="22"/>
    </location>
</feature>
<dbReference type="GO" id="GO:0016757">
    <property type="term" value="F:glycosyltransferase activity"/>
    <property type="evidence" value="ECO:0007669"/>
    <property type="project" value="UniProtKB-KW"/>
</dbReference>
<accession>A0A8T4HEC7</accession>
<proteinExistence type="inferred from homology"/>
<keyword evidence="2" id="KW-0808">Transferase</keyword>
<keyword evidence="6" id="KW-1185">Reference proteome</keyword>
<evidence type="ECO:0000313" key="5">
    <source>
        <dbReference type="EMBL" id="MBP3943697.1"/>
    </source>
</evidence>
<dbReference type="Gene3D" id="2.115.10.20">
    <property type="entry name" value="Glycosyl hydrolase domain, family 43"/>
    <property type="match status" value="1"/>
</dbReference>
<dbReference type="RefSeq" id="WP_353547198.1">
    <property type="nucleotide sequence ID" value="NZ_JAGKSB010000009.1"/>
</dbReference>
<organism evidence="5 6">
    <name type="scientific">Rhinopithecimicrobium faecis</name>
    <dbReference type="NCBI Taxonomy" id="2820698"/>
    <lineage>
        <taxon>Bacteria</taxon>
        <taxon>Pseudomonadati</taxon>
        <taxon>Bacteroidota</taxon>
        <taxon>Sphingobacteriia</taxon>
        <taxon>Sphingobacteriales</taxon>
        <taxon>Sphingobacteriaceae</taxon>
        <taxon>Rhinopithecimicrobium</taxon>
    </lineage>
</organism>
<feature type="chain" id="PRO_5035906517" description="Beta-1,4-mannooligosaccharide/beta-1,4-mannosyl-N-acetylglucosamine phosphorylase" evidence="4">
    <location>
        <begin position="23"/>
        <end position="387"/>
    </location>
</feature>
<dbReference type="PANTHER" id="PTHR34106">
    <property type="entry name" value="GLYCOSIDASE"/>
    <property type="match status" value="1"/>
</dbReference>
<reference evidence="5" key="1">
    <citation type="submission" date="2021-03" db="EMBL/GenBank/DDBJ databases">
        <authorList>
            <person name="Lu T."/>
            <person name="Wang Q."/>
            <person name="Han X."/>
        </authorList>
    </citation>
    <scope>NUCLEOTIDE SEQUENCE</scope>
    <source>
        <strain evidence="5">WQ 2009</strain>
    </source>
</reference>
<gene>
    <name evidence="5" type="ORF">J5U18_09000</name>
</gene>
<dbReference type="InterPro" id="IPR023296">
    <property type="entry name" value="Glyco_hydro_beta-prop_sf"/>
</dbReference>
<dbReference type="EMBL" id="JAGKSB010000009">
    <property type="protein sequence ID" value="MBP3943697.1"/>
    <property type="molecule type" value="Genomic_DNA"/>
</dbReference>
<protein>
    <recommendedName>
        <fullName evidence="7">Beta-1,4-mannooligosaccharide/beta-1,4-mannosyl-N-acetylglucosamine phosphorylase</fullName>
    </recommendedName>
</protein>
<dbReference type="PANTHER" id="PTHR34106:SF5">
    <property type="entry name" value="GLYCOSIDASE"/>
    <property type="match status" value="1"/>
</dbReference>
<evidence type="ECO:0000256" key="1">
    <source>
        <dbReference type="ARBA" id="ARBA00022676"/>
    </source>
</evidence>